<evidence type="ECO:0000313" key="3">
    <source>
        <dbReference type="EMBL" id="MFC7615199.1"/>
    </source>
</evidence>
<keyword evidence="4" id="KW-1185">Reference proteome</keyword>
<gene>
    <name evidence="3" type="ORF">ACFQV2_18480</name>
</gene>
<dbReference type="Proteomes" id="UP001596512">
    <property type="component" value="Unassembled WGS sequence"/>
</dbReference>
<proteinExistence type="predicted"/>
<dbReference type="Gene3D" id="3.30.559.30">
    <property type="entry name" value="Nonribosomal peptide synthetase, condensation domain"/>
    <property type="match status" value="1"/>
</dbReference>
<sequence>MLGDRALGAGDTLDTAGLLTRSLPAADVLAAHPGGMTEAVLAALAAAVRRWRRHGGDALLVDLEGHGRAEDFVAEPVDLSRTVGWFTAQHPVRLDLTAPGVRPVRDALAAAPHQGLSYGLLRHVNPATAAVLADAPRPQVEVNYLGRMDGDGDDLLGGSTGGDAPLTHAIALNVAVVGARLVAHWTYAGASSPRPRSPNWPTCGPTRSPPSPRPS</sequence>
<dbReference type="SUPFAM" id="SSF52777">
    <property type="entry name" value="CoA-dependent acyltransferases"/>
    <property type="match status" value="1"/>
</dbReference>
<protein>
    <submittedName>
        <fullName evidence="3">Condensation domain-containing protein</fullName>
    </submittedName>
</protein>
<accession>A0ABW2TPA3</accession>
<feature type="domain" description="Condensation" evidence="2">
    <location>
        <begin position="34"/>
        <end position="124"/>
    </location>
</feature>
<dbReference type="Pfam" id="PF00668">
    <property type="entry name" value="Condensation"/>
    <property type="match status" value="1"/>
</dbReference>
<comment type="caution">
    <text evidence="3">The sequence shown here is derived from an EMBL/GenBank/DDBJ whole genome shotgun (WGS) entry which is preliminary data.</text>
</comment>
<organism evidence="3 4">
    <name type="scientific">Actinokineospora soli</name>
    <dbReference type="NCBI Taxonomy" id="1048753"/>
    <lineage>
        <taxon>Bacteria</taxon>
        <taxon>Bacillati</taxon>
        <taxon>Actinomycetota</taxon>
        <taxon>Actinomycetes</taxon>
        <taxon>Pseudonocardiales</taxon>
        <taxon>Pseudonocardiaceae</taxon>
        <taxon>Actinokineospora</taxon>
    </lineage>
</organism>
<evidence type="ECO:0000256" key="1">
    <source>
        <dbReference type="SAM" id="MobiDB-lite"/>
    </source>
</evidence>
<reference evidence="4" key="1">
    <citation type="journal article" date="2019" name="Int. J. Syst. Evol. Microbiol.">
        <title>The Global Catalogue of Microorganisms (GCM) 10K type strain sequencing project: providing services to taxonomists for standard genome sequencing and annotation.</title>
        <authorList>
            <consortium name="The Broad Institute Genomics Platform"/>
            <consortium name="The Broad Institute Genome Sequencing Center for Infectious Disease"/>
            <person name="Wu L."/>
            <person name="Ma J."/>
        </authorList>
    </citation>
    <scope>NUCLEOTIDE SEQUENCE [LARGE SCALE GENOMIC DNA]</scope>
    <source>
        <strain evidence="4">JCM 17695</strain>
    </source>
</reference>
<dbReference type="InterPro" id="IPR001242">
    <property type="entry name" value="Condensation_dom"/>
</dbReference>
<evidence type="ECO:0000313" key="4">
    <source>
        <dbReference type="Proteomes" id="UP001596512"/>
    </source>
</evidence>
<dbReference type="EMBL" id="JBHTEY010000004">
    <property type="protein sequence ID" value="MFC7615199.1"/>
    <property type="molecule type" value="Genomic_DNA"/>
</dbReference>
<feature type="region of interest" description="Disordered" evidence="1">
    <location>
        <begin position="189"/>
        <end position="215"/>
    </location>
</feature>
<dbReference type="PANTHER" id="PTHR45398:SF1">
    <property type="entry name" value="ENZYME, PUTATIVE (JCVI)-RELATED"/>
    <property type="match status" value="1"/>
</dbReference>
<evidence type="ECO:0000259" key="2">
    <source>
        <dbReference type="Pfam" id="PF00668"/>
    </source>
</evidence>
<dbReference type="PANTHER" id="PTHR45398">
    <property type="match status" value="1"/>
</dbReference>
<name>A0ABW2TPA3_9PSEU</name>